<evidence type="ECO:0000313" key="12">
    <source>
        <dbReference type="EMBL" id="MBY76509.1"/>
    </source>
</evidence>
<dbReference type="InterPro" id="IPR001580">
    <property type="entry name" value="Calret/calnex"/>
</dbReference>
<dbReference type="Pfam" id="PF00262">
    <property type="entry name" value="Calreticulin"/>
    <property type="match status" value="1"/>
</dbReference>
<keyword evidence="9" id="KW-1015">Disulfide bond</keyword>
<evidence type="ECO:0000256" key="8">
    <source>
        <dbReference type="ARBA" id="ARBA00053392"/>
    </source>
</evidence>
<keyword evidence="6 10" id="KW-0472">Membrane</keyword>
<feature type="transmembrane region" description="Helical" evidence="10">
    <location>
        <begin position="472"/>
        <end position="496"/>
    </location>
</feature>
<keyword evidence="5 10" id="KW-1133">Transmembrane helix</keyword>
<dbReference type="GO" id="GO:0036503">
    <property type="term" value="P:ERAD pathway"/>
    <property type="evidence" value="ECO:0007669"/>
    <property type="project" value="TreeGrafter"/>
</dbReference>
<dbReference type="GO" id="GO:0006457">
    <property type="term" value="P:protein folding"/>
    <property type="evidence" value="ECO:0007669"/>
    <property type="project" value="InterPro"/>
</dbReference>
<accession>A0A2S2QFI2</accession>
<feature type="signal peptide" evidence="10">
    <location>
        <begin position="1"/>
        <end position="29"/>
    </location>
</feature>
<evidence type="ECO:0000256" key="1">
    <source>
        <dbReference type="ARBA" id="ARBA00004115"/>
    </source>
</evidence>
<evidence type="ECO:0000313" key="14">
    <source>
        <dbReference type="RefSeq" id="XP_025419711.1"/>
    </source>
</evidence>
<organism evidence="12">
    <name type="scientific">Sipha flava</name>
    <name type="common">yellow sugarcane aphid</name>
    <dbReference type="NCBI Taxonomy" id="143950"/>
    <lineage>
        <taxon>Eukaryota</taxon>
        <taxon>Metazoa</taxon>
        <taxon>Ecdysozoa</taxon>
        <taxon>Arthropoda</taxon>
        <taxon>Hexapoda</taxon>
        <taxon>Insecta</taxon>
        <taxon>Pterygota</taxon>
        <taxon>Neoptera</taxon>
        <taxon>Paraneoptera</taxon>
        <taxon>Hemiptera</taxon>
        <taxon>Sternorrhyncha</taxon>
        <taxon>Aphidomorpha</taxon>
        <taxon>Aphidoidea</taxon>
        <taxon>Aphididae</taxon>
        <taxon>Sipha</taxon>
    </lineage>
</organism>
<feature type="compositionally biased region" description="Basic and acidic residues" evidence="11">
    <location>
        <begin position="499"/>
        <end position="510"/>
    </location>
</feature>
<dbReference type="InterPro" id="IPR009033">
    <property type="entry name" value="Calreticulin/calnexin_P_dom_sf"/>
</dbReference>
<keyword evidence="10" id="KW-0732">Signal</keyword>
<dbReference type="InterPro" id="IPR018124">
    <property type="entry name" value="Calret/calnex_CS"/>
</dbReference>
<dbReference type="Gene3D" id="2.10.250.10">
    <property type="entry name" value="Calreticulin/calnexin, P domain"/>
    <property type="match status" value="1"/>
</dbReference>
<evidence type="ECO:0000256" key="11">
    <source>
        <dbReference type="SAM" id="MobiDB-lite"/>
    </source>
</evidence>
<dbReference type="PROSITE" id="PS00804">
    <property type="entry name" value="CALRETICULIN_2"/>
    <property type="match status" value="1"/>
</dbReference>
<reference evidence="14" key="2">
    <citation type="submission" date="2025-04" db="UniProtKB">
        <authorList>
            <consortium name="RefSeq"/>
        </authorList>
    </citation>
    <scope>IDENTIFICATION</scope>
    <source>
        <tissue evidence="14">Whole body</tissue>
    </source>
</reference>
<evidence type="ECO:0000256" key="3">
    <source>
        <dbReference type="ARBA" id="ARBA00022692"/>
    </source>
</evidence>
<proteinExistence type="inferred from homology"/>
<keyword evidence="3 10" id="KW-0812">Transmembrane</keyword>
<comment type="subcellular location">
    <subcellularLocation>
        <location evidence="1">Endoplasmic reticulum membrane</location>
        <topology evidence="1">Single-pass type I membrane protein</topology>
    </subcellularLocation>
</comment>
<feature type="chain" id="PRO_5044515155" evidence="10">
    <location>
        <begin position="30"/>
        <end position="568"/>
    </location>
</feature>
<gene>
    <name evidence="12" type="primary">CANX</name>
    <name evidence="14" type="synonym">LOC112690036</name>
    <name evidence="12" type="ORF">g.101052</name>
</gene>
<dbReference type="GO" id="GO:0051082">
    <property type="term" value="F:unfolded protein binding"/>
    <property type="evidence" value="ECO:0007669"/>
    <property type="project" value="InterPro"/>
</dbReference>
<evidence type="ECO:0000256" key="4">
    <source>
        <dbReference type="ARBA" id="ARBA00022824"/>
    </source>
</evidence>
<dbReference type="Gene3D" id="2.60.120.200">
    <property type="match status" value="1"/>
</dbReference>
<evidence type="ECO:0000256" key="6">
    <source>
        <dbReference type="ARBA" id="ARBA00023136"/>
    </source>
</evidence>
<feature type="compositionally biased region" description="Acidic residues" evidence="11">
    <location>
        <begin position="511"/>
        <end position="552"/>
    </location>
</feature>
<evidence type="ECO:0000313" key="13">
    <source>
        <dbReference type="Proteomes" id="UP000694846"/>
    </source>
</evidence>
<evidence type="ECO:0000256" key="2">
    <source>
        <dbReference type="ARBA" id="ARBA00010983"/>
    </source>
</evidence>
<comment type="similarity">
    <text evidence="2 10">Belongs to the calreticulin family.</text>
</comment>
<dbReference type="RefSeq" id="XP_025419711.1">
    <property type="nucleotide sequence ID" value="XM_025563926.1"/>
</dbReference>
<dbReference type="PRINTS" id="PR00626">
    <property type="entry name" value="CALRETICULIN"/>
</dbReference>
<dbReference type="Proteomes" id="UP000694846">
    <property type="component" value="Unplaced"/>
</dbReference>
<keyword evidence="13" id="KW-1185">Reference proteome</keyword>
<evidence type="ECO:0000256" key="9">
    <source>
        <dbReference type="PIRSR" id="PIRSR601580-3"/>
    </source>
</evidence>
<dbReference type="SUPFAM" id="SSF63887">
    <property type="entry name" value="P-domain of calnexin/calreticulin"/>
    <property type="match status" value="1"/>
</dbReference>
<name>A0A2S2QFI2_9HEMI</name>
<feature type="compositionally biased region" description="Acidic residues" evidence="11">
    <location>
        <begin position="293"/>
        <end position="303"/>
    </location>
</feature>
<feature type="region of interest" description="Disordered" evidence="11">
    <location>
        <begin position="250"/>
        <end position="326"/>
    </location>
</feature>
<feature type="compositionally biased region" description="Basic and acidic residues" evidence="11">
    <location>
        <begin position="265"/>
        <end position="292"/>
    </location>
</feature>
<evidence type="ECO:0000256" key="5">
    <source>
        <dbReference type="ARBA" id="ARBA00022989"/>
    </source>
</evidence>
<feature type="region of interest" description="Disordered" evidence="11">
    <location>
        <begin position="499"/>
        <end position="568"/>
    </location>
</feature>
<sequence length="568" mass="64698">MFSTLEQISMAKIKLLVYTAVLLLHLAFGEDQGASDVTVETVPYISPSPSKVGVYLAEHFDDSSLLGKKWIISNSKKPDVDEELSQYDGKWSIEELERFPLKRDKGLVLVSESRHAAISSKLDKPFKFDSEKTLVIQYEVAFQKPHTCGGAYLKLLTEGPAINDLTQFNDKTPYSIMFGPDKCGPTSKVHFIIRHKNPKNNSITEKHCLKLKTEETIFSDHQPHLFTLVIKPDNSYSFFLDQELQYEGDLLSDDDFSPPINPPKEIVDKNDVKPEDWDERAKIPDENAVKPEDWDESEPENIPDESSSMPEDWLENEPTHVPDSAAVKPTDWDNDMDGEWEPPLINNPKCEDRSGCGPWSRPLMKNPKYKGKWKQPLIDNPNYRGKWTPRLIHNPDYYYDKTPLKSSPIGAVGFELWSISDKIYFDNIIITDDESHAEKWSENTWSLKKKNLSHESESVFGAVIRYTNENPWLWAVYVVVIAVTVVLVVISCCTSSKEKPVDESRKKTDEPVPDVEEASDEEPTADTKDEEVDGKSADDEEENVDAEADQVSEDQVPSSPRKRRTRKD</sequence>
<dbReference type="GO" id="GO:0005509">
    <property type="term" value="F:calcium ion binding"/>
    <property type="evidence" value="ECO:0007669"/>
    <property type="project" value="InterPro"/>
</dbReference>
<comment type="function">
    <text evidence="8">Calcium-binding protein that interacts with newly synthesized monoglucosylated glycoproteins in the endoplasmic reticulum. It may act in assisting protein assembly and/or in the retention within the ER of unassembled protein subunits. It seems to play a major role in the quality control apparatus of the ER by the retention of incorrectly folded proteins. Required for embryogenesis and larval development under heat and ER stress conditions. May be important for germ cell development. Involved in neuronal necrotic cell death.</text>
</comment>
<dbReference type="FunFam" id="2.10.250.10:FF:000001">
    <property type="entry name" value="Calnexin homolog"/>
    <property type="match status" value="1"/>
</dbReference>
<dbReference type="PANTHER" id="PTHR11073:SF1">
    <property type="entry name" value="CALNEXIN 14D-RELATED"/>
    <property type="match status" value="1"/>
</dbReference>
<dbReference type="AlphaFoldDB" id="A0A2S2QFI2"/>
<keyword evidence="7 10" id="KW-0143">Chaperone</keyword>
<dbReference type="FunFam" id="2.60.120.200:FF:000011">
    <property type="entry name" value="Probable calnexin"/>
    <property type="match status" value="1"/>
</dbReference>
<dbReference type="PANTHER" id="PTHR11073">
    <property type="entry name" value="CALRETICULIN AND CALNEXIN"/>
    <property type="match status" value="1"/>
</dbReference>
<dbReference type="SUPFAM" id="SSF49899">
    <property type="entry name" value="Concanavalin A-like lectins/glucanases"/>
    <property type="match status" value="1"/>
</dbReference>
<evidence type="ECO:0000256" key="10">
    <source>
        <dbReference type="RuleBase" id="RU362126"/>
    </source>
</evidence>
<keyword evidence="4 10" id="KW-0256">Endoplasmic reticulum</keyword>
<dbReference type="EMBL" id="GGMS01007306">
    <property type="protein sequence ID" value="MBY76509.1"/>
    <property type="molecule type" value="Transcribed_RNA"/>
</dbReference>
<evidence type="ECO:0000256" key="7">
    <source>
        <dbReference type="ARBA" id="ARBA00023186"/>
    </source>
</evidence>
<protein>
    <submittedName>
        <fullName evidence="12 14">Calnexin</fullName>
    </submittedName>
</protein>
<dbReference type="InterPro" id="IPR013320">
    <property type="entry name" value="ConA-like_dom_sf"/>
</dbReference>
<feature type="disulfide bond" evidence="9">
    <location>
        <begin position="148"/>
        <end position="183"/>
    </location>
</feature>
<reference evidence="12" key="1">
    <citation type="submission" date="2018-04" db="EMBL/GenBank/DDBJ databases">
        <title>Transcriptome assembly of Sipha flava.</title>
        <authorList>
            <person name="Scully E.D."/>
            <person name="Geib S.M."/>
            <person name="Palmer N.A."/>
            <person name="Koch K."/>
            <person name="Bradshaw J."/>
            <person name="Heng-Moss T."/>
            <person name="Sarath G."/>
        </authorList>
    </citation>
    <scope>NUCLEOTIDE SEQUENCE</scope>
</reference>
<dbReference type="OrthoDB" id="1938156at2759"/>
<dbReference type="GO" id="GO:0005789">
    <property type="term" value="C:endoplasmic reticulum membrane"/>
    <property type="evidence" value="ECO:0007669"/>
    <property type="project" value="UniProtKB-SubCell"/>
</dbReference>